<evidence type="ECO:0000256" key="2">
    <source>
        <dbReference type="SAM" id="Phobius"/>
    </source>
</evidence>
<dbReference type="PANTHER" id="PTHR40040">
    <property type="entry name" value="SMALL HYDROPHOBIC PROTEIN-RELATED"/>
    <property type="match status" value="1"/>
</dbReference>
<protein>
    <recommendedName>
        <fullName evidence="5">DUF4190 domain-containing protein</fullName>
    </recommendedName>
</protein>
<dbReference type="Proteomes" id="UP000654993">
    <property type="component" value="Unassembled WGS sequence"/>
</dbReference>
<dbReference type="EMBL" id="BMAQ01000005">
    <property type="protein sequence ID" value="GFR37432.1"/>
    <property type="molecule type" value="Genomic_DNA"/>
</dbReference>
<organism evidence="3 4">
    <name type="scientific">Insulibacter thermoxylanivorax</name>
    <dbReference type="NCBI Taxonomy" id="2749268"/>
    <lineage>
        <taxon>Bacteria</taxon>
        <taxon>Bacillati</taxon>
        <taxon>Bacillota</taxon>
        <taxon>Bacilli</taxon>
        <taxon>Bacillales</taxon>
        <taxon>Paenibacillaceae</taxon>
        <taxon>Insulibacter</taxon>
    </lineage>
</organism>
<dbReference type="AlphaFoldDB" id="A0A916VEP5"/>
<reference evidence="3" key="2">
    <citation type="journal article" date="2021" name="Data Brief">
        <title>Draft genome sequence data of the facultative, thermophilic, xylanolytic bacterium Paenibacillus sp. strain DA-C8.</title>
        <authorList>
            <person name="Chhe C."/>
            <person name="Uke A."/>
            <person name="Baramee S."/>
            <person name="Ungkulpasvich U."/>
            <person name="Tachaapaikoon C."/>
            <person name="Pason P."/>
            <person name="Waeonukul R."/>
            <person name="Ratanakhanokchai K."/>
            <person name="Kosugi A."/>
        </authorList>
    </citation>
    <scope>NUCLEOTIDE SEQUENCE</scope>
    <source>
        <strain evidence="3">DA-C8</strain>
    </source>
</reference>
<dbReference type="InterPro" id="IPR055338">
    <property type="entry name" value="YqfX-like"/>
</dbReference>
<evidence type="ECO:0000256" key="1">
    <source>
        <dbReference type="SAM" id="MobiDB-lite"/>
    </source>
</evidence>
<evidence type="ECO:0000313" key="3">
    <source>
        <dbReference type="EMBL" id="GFR37432.1"/>
    </source>
</evidence>
<name>A0A916VEP5_9BACL</name>
<reference evidence="3" key="1">
    <citation type="submission" date="2020-08" db="EMBL/GenBank/DDBJ databases">
        <authorList>
            <person name="Uke A."/>
            <person name="Chhe C."/>
            <person name="Baramee S."/>
            <person name="Kosugi A."/>
        </authorList>
    </citation>
    <scope>NUCLEOTIDE SEQUENCE</scope>
    <source>
        <strain evidence="3">DA-C8</strain>
    </source>
</reference>
<evidence type="ECO:0008006" key="5">
    <source>
        <dbReference type="Google" id="ProtNLM"/>
    </source>
</evidence>
<feature type="transmembrane region" description="Helical" evidence="2">
    <location>
        <begin position="56"/>
        <end position="89"/>
    </location>
</feature>
<feature type="region of interest" description="Disordered" evidence="1">
    <location>
        <begin position="1"/>
        <end position="27"/>
    </location>
</feature>
<dbReference type="RefSeq" id="WP_200965713.1">
    <property type="nucleotide sequence ID" value="NZ_BMAQ01000005.1"/>
</dbReference>
<accession>A0A916VEP5</accession>
<keyword evidence="2" id="KW-0472">Membrane</keyword>
<gene>
    <name evidence="3" type="ORF">PRECH8_07280</name>
</gene>
<keyword evidence="2" id="KW-0812">Transmembrane</keyword>
<dbReference type="PANTHER" id="PTHR40040:SF1">
    <property type="entry name" value="MEMBRANE PROTEIN"/>
    <property type="match status" value="1"/>
</dbReference>
<sequence>MSASKGKKRRAHNTKSKKHRDSEAAAELTPLLKEREGADRAFLQEEETAAGENQRILGWLALALSVASLFVLPQWFGLAGIVLGGAAWFTNARGLGIWSIIIGSISLLAYIVLFPYYS</sequence>
<keyword evidence="4" id="KW-1185">Reference proteome</keyword>
<proteinExistence type="predicted"/>
<evidence type="ECO:0000313" key="4">
    <source>
        <dbReference type="Proteomes" id="UP000654993"/>
    </source>
</evidence>
<feature type="transmembrane region" description="Helical" evidence="2">
    <location>
        <begin position="95"/>
        <end position="117"/>
    </location>
</feature>
<comment type="caution">
    <text evidence="3">The sequence shown here is derived from an EMBL/GenBank/DDBJ whole genome shotgun (WGS) entry which is preliminary data.</text>
</comment>
<keyword evidence="2" id="KW-1133">Transmembrane helix</keyword>
<feature type="compositionally biased region" description="Basic residues" evidence="1">
    <location>
        <begin position="1"/>
        <end position="19"/>
    </location>
</feature>